<evidence type="ECO:0000256" key="2">
    <source>
        <dbReference type="ARBA" id="ARBA00022804"/>
    </source>
</evidence>
<gene>
    <name evidence="6" type="primary">SRR6960802_4_1</name>
</gene>
<dbReference type="InterPro" id="IPR005563">
    <property type="entry name" value="A_protein"/>
</dbReference>
<evidence type="ECO:0000313" key="7">
    <source>
        <dbReference type="Proteomes" id="UP000677468"/>
    </source>
</evidence>
<sequence length="432" mass="48226">MDHPPKSKILNSSELEQMTWAYSDGWKAHSHTPNFRRNRMVQYTEGELQRSQGNPYYLLGSSSEAIGGDFRVRSRKYSEYSSLSSGGPVHFSWSEDPMDNGSHHYYMLQNAVTSDVTDESPQWPLAVPSSFDALSALGTTAIARCIPTNPVFNAAAFLGEAREGMPSTNIETWKGRTLSAKGAGKDYLNYQFGWKPLVGDIHKFCRAVKDHNKIIDKFIADSGKLLHKSYHFPTVSSYNISQSSGFPLPKPIVSVGIFDFESGNWKLTTRTSSVRRRWFSGAFTYVIPNEDGVLGDYGRGEAIANKLLGIRLTPEVLWELTPWSWAVDWFSNAGDIARNVSAFANDGLVMPYAYMMEHLTVTKEYQLSGVRYKSYPGTQTFRQTFTTEVKSRRVATPFGFGVSIPDLTLRQKSIIAALAVSRSGKSGSSYKN</sequence>
<evidence type="ECO:0000256" key="1">
    <source>
        <dbReference type="ARBA" id="ARBA00022581"/>
    </source>
</evidence>
<evidence type="ECO:0000256" key="4">
    <source>
        <dbReference type="ARBA" id="ARBA00023296"/>
    </source>
</evidence>
<dbReference type="GeneID" id="80401250"/>
<proteinExistence type="inferred from homology"/>
<organism evidence="6 7">
    <name type="scientific">ssRNA phage SRR6960802_4</name>
    <dbReference type="NCBI Taxonomy" id="2786610"/>
    <lineage>
        <taxon>Viruses</taxon>
        <taxon>Riboviria</taxon>
        <taxon>Orthornavirae</taxon>
        <taxon>Lenarviricota</taxon>
        <taxon>Leviviricetes</taxon>
        <taxon>Timlovirales</taxon>
        <taxon>Steitzviridae</taxon>
        <taxon>Hodnevirus</taxon>
        <taxon>Hodnevirus asienecus</taxon>
        <taxon>Gredihovirus asienecus</taxon>
    </lineage>
</organism>
<keyword evidence="2" id="KW-1161">Viral attachment to host cell</keyword>
<evidence type="ECO:0000256" key="3">
    <source>
        <dbReference type="ARBA" id="ARBA00023104"/>
    </source>
</evidence>
<dbReference type="KEGG" id="vg:80401250"/>
<comment type="similarity">
    <text evidence="5">Belongs to the Leviviricetes maturation protein family.</text>
</comment>
<keyword evidence="4" id="KW-1160">Virus entry into host cell</keyword>
<dbReference type="EMBL" id="BK013705">
    <property type="protein sequence ID" value="DAD51054.1"/>
    <property type="molecule type" value="Genomic_RNA"/>
</dbReference>
<evidence type="ECO:0000256" key="5">
    <source>
        <dbReference type="ARBA" id="ARBA00035110"/>
    </source>
</evidence>
<evidence type="ECO:0000313" key="6">
    <source>
        <dbReference type="EMBL" id="DAD51054.1"/>
    </source>
</evidence>
<protein>
    <submittedName>
        <fullName evidence="6">Maturation protein</fullName>
    </submittedName>
</protein>
<dbReference type="RefSeq" id="YP_010771554.1">
    <property type="nucleotide sequence ID" value="NC_074592.1"/>
</dbReference>
<dbReference type="Pfam" id="PF03863">
    <property type="entry name" value="Phage_mat-A"/>
    <property type="match status" value="1"/>
</dbReference>
<keyword evidence="3" id="KW-1175">Viral attachment to host cell pilus</keyword>
<keyword evidence="1" id="KW-0945">Host-virus interaction</keyword>
<keyword evidence="7" id="KW-1185">Reference proteome</keyword>
<dbReference type="GO" id="GO:0039666">
    <property type="term" value="P:virion attachment to host cell pilus"/>
    <property type="evidence" value="ECO:0007669"/>
    <property type="project" value="UniProtKB-KW"/>
</dbReference>
<keyword evidence="3" id="KW-0946">Virion</keyword>
<name>A0A8S5KZA6_9VIRU</name>
<reference evidence="6" key="1">
    <citation type="submission" date="2020-09" db="EMBL/GenBank/DDBJ databases">
        <title>Leviviricetes taxonomy.</title>
        <authorList>
            <person name="Stockdale S.R."/>
            <person name="Callanan J."/>
            <person name="Adriaenssens E.M."/>
            <person name="Kuhn J.H."/>
            <person name="Rumnieks J."/>
            <person name="Shkoporov A."/>
            <person name="Draper L.A."/>
            <person name="Ross P."/>
            <person name="Hill C."/>
        </authorList>
    </citation>
    <scope>NUCLEOTIDE SEQUENCE</scope>
</reference>
<dbReference type="Proteomes" id="UP000677468">
    <property type="component" value="Segment"/>
</dbReference>
<accession>A0A8S5KZA6</accession>